<reference evidence="1 2" key="1">
    <citation type="submission" date="2017-06" db="EMBL/GenBank/DDBJ databases">
        <authorList>
            <consortium name="Pathogen Informatics"/>
        </authorList>
    </citation>
    <scope>NUCLEOTIDE SEQUENCE [LARGE SCALE GENOMIC DNA]</scope>
    <source>
        <strain evidence="1 2">NCTC12149</strain>
    </source>
</reference>
<gene>
    <name evidence="1" type="ORF">SAMEA4412673_03295</name>
</gene>
<evidence type="ECO:0000313" key="2">
    <source>
        <dbReference type="Proteomes" id="UP000215355"/>
    </source>
</evidence>
<dbReference type="Proteomes" id="UP000215355">
    <property type="component" value="Chromosome 1"/>
</dbReference>
<protein>
    <submittedName>
        <fullName evidence="1">Uncharacterized protein</fullName>
    </submittedName>
</protein>
<evidence type="ECO:0000313" key="1">
    <source>
        <dbReference type="EMBL" id="SNV56439.1"/>
    </source>
</evidence>
<proteinExistence type="predicted"/>
<dbReference type="EMBL" id="LT906468">
    <property type="protein sequence ID" value="SNV56439.1"/>
    <property type="molecule type" value="Genomic_DNA"/>
</dbReference>
<dbReference type="KEGG" id="smiz:4412673_03295"/>
<sequence length="494" mass="57951">MSLFSRSPYLPLTLLFLLLLNISCRKKEHETLEPNHNLHQVSFNFSNFQSEIQPFNSNPLTKSGSSESDENNHPERSELLAYINFNNKSFEPSYNYYGFFKIIHLLSNKKALQFVPNPNNTANKNNYAFKADSLITLWFEFDQTKIHEIHRLEFDFLSMDEQQKSIYMAFLADRTEYRSLDTLMDLVSGSNPIRQLKTYSINFPKRLNQNKKQTSIALQMKHPDTKDNFVKNLEKWHHLIDNIRVYGKRKKPSNPNYNDLPYYIFKKKTGELVKKGSFDLSTDNKELLMELPNGNYYNVILLHDSPKKLILPSDIKNKDQFYVSQLVDDKYGRSFAALDSFELKENVEKKVTLKRLYSMVTLDFTDMQDLDNIKKVKVKPITAAYFWKPFNTKLETMVPDNSPNQLEFEQDFNVNKEVSFNHFIGFTDVNLPVQYEIEVWDNKKVIRKLNLKSQIKNNVKLIFKGPLYPTGLSTGFFEIIIDESWGDQKVVEFS</sequence>
<name>A0AAJ4XDW6_9SPHI</name>
<accession>A0AAJ4XDW6</accession>
<dbReference type="RefSeq" id="WP_093100309.1">
    <property type="nucleotide sequence ID" value="NZ_CP158798.1"/>
</dbReference>
<organism evidence="1 2">
    <name type="scientific">Sphingobacterium mizutaii</name>
    <dbReference type="NCBI Taxonomy" id="1010"/>
    <lineage>
        <taxon>Bacteria</taxon>
        <taxon>Pseudomonadati</taxon>
        <taxon>Bacteroidota</taxon>
        <taxon>Sphingobacteriia</taxon>
        <taxon>Sphingobacteriales</taxon>
        <taxon>Sphingobacteriaceae</taxon>
        <taxon>Sphingobacterium</taxon>
    </lineage>
</organism>
<dbReference type="AlphaFoldDB" id="A0AAJ4XDW6"/>